<dbReference type="PROSITE" id="PS50268">
    <property type="entry name" value="CADHERIN_2"/>
    <property type="match status" value="1"/>
</dbReference>
<dbReference type="CDD" id="cd11304">
    <property type="entry name" value="Cadherin_repeat"/>
    <property type="match status" value="1"/>
</dbReference>
<evidence type="ECO:0000256" key="6">
    <source>
        <dbReference type="SAM" id="Phobius"/>
    </source>
</evidence>
<feature type="transmembrane region" description="Helical" evidence="6">
    <location>
        <begin position="604"/>
        <end position="630"/>
    </location>
</feature>
<comment type="caution">
    <text evidence="9">The sequence shown here is derived from an EMBL/GenBank/DDBJ whole genome shotgun (WGS) entry which is preliminary data.</text>
</comment>
<dbReference type="InterPro" id="IPR015919">
    <property type="entry name" value="Cadherin-like_sf"/>
</dbReference>
<gene>
    <name evidence="9" type="ORF">ILUMI_04120</name>
</gene>
<dbReference type="PANTHER" id="PTHR24028">
    <property type="entry name" value="CADHERIN-87A"/>
    <property type="match status" value="1"/>
</dbReference>
<organism evidence="9 10">
    <name type="scientific">Ignelater luminosus</name>
    <name type="common">Cucubano</name>
    <name type="synonym">Pyrophorus luminosus</name>
    <dbReference type="NCBI Taxonomy" id="2038154"/>
    <lineage>
        <taxon>Eukaryota</taxon>
        <taxon>Metazoa</taxon>
        <taxon>Ecdysozoa</taxon>
        <taxon>Arthropoda</taxon>
        <taxon>Hexapoda</taxon>
        <taxon>Insecta</taxon>
        <taxon>Pterygota</taxon>
        <taxon>Neoptera</taxon>
        <taxon>Endopterygota</taxon>
        <taxon>Coleoptera</taxon>
        <taxon>Polyphaga</taxon>
        <taxon>Elateriformia</taxon>
        <taxon>Elateroidea</taxon>
        <taxon>Elateridae</taxon>
        <taxon>Agrypninae</taxon>
        <taxon>Pyrophorini</taxon>
        <taxon>Ignelater</taxon>
    </lineage>
</organism>
<feature type="domain" description="Cadherin" evidence="8">
    <location>
        <begin position="145"/>
        <end position="262"/>
    </location>
</feature>
<evidence type="ECO:0000256" key="1">
    <source>
        <dbReference type="ARBA" id="ARBA00004167"/>
    </source>
</evidence>
<keyword evidence="7" id="KW-0732">Signal</keyword>
<keyword evidence="4" id="KW-0325">Glycoprotein</keyword>
<dbReference type="OrthoDB" id="6756739at2759"/>
<evidence type="ECO:0000256" key="2">
    <source>
        <dbReference type="ARBA" id="ARBA00022692"/>
    </source>
</evidence>
<evidence type="ECO:0000313" key="9">
    <source>
        <dbReference type="EMBL" id="KAF2902066.1"/>
    </source>
</evidence>
<keyword evidence="6" id="KW-0472">Membrane</keyword>
<dbReference type="EMBL" id="VTPC01001403">
    <property type="protein sequence ID" value="KAF2902066.1"/>
    <property type="molecule type" value="Genomic_DNA"/>
</dbReference>
<evidence type="ECO:0000256" key="4">
    <source>
        <dbReference type="ARBA" id="ARBA00023180"/>
    </source>
</evidence>
<proteinExistence type="predicted"/>
<feature type="chain" id="PRO_5035453264" description="Cadherin domain-containing protein" evidence="7">
    <location>
        <begin position="21"/>
        <end position="641"/>
    </location>
</feature>
<dbReference type="InterPro" id="IPR002126">
    <property type="entry name" value="Cadherin-like_dom"/>
</dbReference>
<dbReference type="Proteomes" id="UP000801492">
    <property type="component" value="Unassembled WGS sequence"/>
</dbReference>
<dbReference type="PANTHER" id="PTHR24028:SF328">
    <property type="entry name" value="CADHERIN-3"/>
    <property type="match status" value="1"/>
</dbReference>
<dbReference type="Gene3D" id="2.60.40.60">
    <property type="entry name" value="Cadherins"/>
    <property type="match status" value="1"/>
</dbReference>
<keyword evidence="3 6" id="KW-1133">Transmembrane helix</keyword>
<reference evidence="9" key="1">
    <citation type="submission" date="2019-08" db="EMBL/GenBank/DDBJ databases">
        <title>The genome of the North American firefly Photinus pyralis.</title>
        <authorList>
            <consortium name="Photinus pyralis genome working group"/>
            <person name="Fallon T.R."/>
            <person name="Sander Lower S.E."/>
            <person name="Weng J.-K."/>
        </authorList>
    </citation>
    <scope>NUCLEOTIDE SEQUENCE</scope>
    <source>
        <strain evidence="9">TRF0915ILg1</strain>
        <tissue evidence="9">Whole body</tissue>
    </source>
</reference>
<evidence type="ECO:0000256" key="5">
    <source>
        <dbReference type="PROSITE-ProRule" id="PRU00043"/>
    </source>
</evidence>
<dbReference type="GO" id="GO:0005886">
    <property type="term" value="C:plasma membrane"/>
    <property type="evidence" value="ECO:0007669"/>
    <property type="project" value="TreeGrafter"/>
</dbReference>
<evidence type="ECO:0000313" key="10">
    <source>
        <dbReference type="Proteomes" id="UP000801492"/>
    </source>
</evidence>
<accession>A0A8K0DDF3</accession>
<keyword evidence="5" id="KW-0106">Calcium</keyword>
<evidence type="ECO:0000259" key="8">
    <source>
        <dbReference type="PROSITE" id="PS50268"/>
    </source>
</evidence>
<protein>
    <recommendedName>
        <fullName evidence="8">Cadherin domain-containing protein</fullName>
    </recommendedName>
</protein>
<keyword evidence="10" id="KW-1185">Reference proteome</keyword>
<evidence type="ECO:0000256" key="3">
    <source>
        <dbReference type="ARBA" id="ARBA00022989"/>
    </source>
</evidence>
<evidence type="ECO:0000256" key="7">
    <source>
        <dbReference type="SAM" id="SignalP"/>
    </source>
</evidence>
<dbReference type="GO" id="GO:0007156">
    <property type="term" value="P:homophilic cell adhesion via plasma membrane adhesion molecules"/>
    <property type="evidence" value="ECO:0007669"/>
    <property type="project" value="InterPro"/>
</dbReference>
<dbReference type="AlphaFoldDB" id="A0A8K0DDF3"/>
<keyword evidence="2 6" id="KW-0812">Transmembrane</keyword>
<dbReference type="SUPFAM" id="SSF49313">
    <property type="entry name" value="Cadherin-like"/>
    <property type="match status" value="1"/>
</dbReference>
<comment type="subcellular location">
    <subcellularLocation>
        <location evidence="1">Membrane</location>
        <topology evidence="1">Single-pass membrane protein</topology>
    </subcellularLocation>
</comment>
<sequence>MKSIVIFSVLVSVLFKYNNAEDCMIEGIMEDRWREKVYLPAINDTHGEAVIGEFKTTGVSDFYIKDKNKYLTATWEDNSLKIFTTKDFENFEYDLIGEKDKYKDGELKIECYVYCNSKTDGKDKKNKLKIYQLVNDINNHYPTFNQEVYEYNFNAGIPKGFDLTQFGSISAYDDDFTNDKVYFTIEDDDAKEYFNIQNSGSKRERYNNYTTKLTTLKNVMAPYKKEFTIKATDVGKPTILSSTAKVIVNVNVMGEESHPPVFSEHVYVAQYTDKNELKDMLIVFGSKGKITITQSGYQDYFEISQDSSAEDKINIKKLKDLPNEIIQKQFIIIDIKAKSEDAERPGRTSLIIYFTQANNGENNGENNEENNDIKPPAFGDYLYFAKYSLDDGLVMNKTITVKSETLANIAVKAQGYEEYFKVSQTAKSIWEVNVEVIKPLTNEILENNFIILDIEAKVEGVDILGRTALVIYLESNDEEMDVHPPVFTKHIYFANYTPSQLRMEEPIKIRYGVRANMIVRMKGYEEYFTVSQNSHNMEQIDVKIKKPLSDFTLNEDFIIIEIEAENQGLTIPGRTALLIRLKHPSNNLQDCDGVFVWGFSGGDYVFPLVLFFASITIIVFLNIVVISLYFKRQKMKALNNA</sequence>
<dbReference type="InterPro" id="IPR050174">
    <property type="entry name" value="Protocadherin/Cadherin-CA"/>
</dbReference>
<feature type="signal peptide" evidence="7">
    <location>
        <begin position="1"/>
        <end position="20"/>
    </location>
</feature>
<dbReference type="GO" id="GO:0005509">
    <property type="term" value="F:calcium ion binding"/>
    <property type="evidence" value="ECO:0007669"/>
    <property type="project" value="UniProtKB-UniRule"/>
</dbReference>
<name>A0A8K0DDF3_IGNLU</name>